<keyword evidence="4" id="KW-1185">Reference proteome</keyword>
<dbReference type="Proteomes" id="UP000002432">
    <property type="component" value="Chromosome"/>
</dbReference>
<reference evidence="3 4" key="1">
    <citation type="journal article" date="2009" name="Appl. Environ. Microbiol.">
        <title>Three genomes from the phylum Acidobacteria provide insight into the lifestyles of these microorganisms in soils.</title>
        <authorList>
            <person name="Ward N.L."/>
            <person name="Challacombe J.F."/>
            <person name="Janssen P.H."/>
            <person name="Henrissat B."/>
            <person name="Coutinho P.M."/>
            <person name="Wu M."/>
            <person name="Xie G."/>
            <person name="Haft D.H."/>
            <person name="Sait M."/>
            <person name="Badger J."/>
            <person name="Barabote R.D."/>
            <person name="Bradley B."/>
            <person name="Brettin T.S."/>
            <person name="Brinkac L.M."/>
            <person name="Bruce D."/>
            <person name="Creasy T."/>
            <person name="Daugherty S.C."/>
            <person name="Davidsen T.M."/>
            <person name="DeBoy R.T."/>
            <person name="Detter J.C."/>
            <person name="Dodson R.J."/>
            <person name="Durkin A.S."/>
            <person name="Ganapathy A."/>
            <person name="Gwinn-Giglio M."/>
            <person name="Han C.S."/>
            <person name="Khouri H."/>
            <person name="Kiss H."/>
            <person name="Kothari S.P."/>
            <person name="Madupu R."/>
            <person name="Nelson K.E."/>
            <person name="Nelson W.C."/>
            <person name="Paulsen I."/>
            <person name="Penn K."/>
            <person name="Ren Q."/>
            <person name="Rosovitz M.J."/>
            <person name="Selengut J.D."/>
            <person name="Shrivastava S."/>
            <person name="Sullivan S.A."/>
            <person name="Tapia R."/>
            <person name="Thompson L.S."/>
            <person name="Watkins K.L."/>
            <person name="Yang Q."/>
            <person name="Yu C."/>
            <person name="Zafar N."/>
            <person name="Zhou L."/>
            <person name="Kuske C.R."/>
        </authorList>
    </citation>
    <scope>NUCLEOTIDE SEQUENCE [LARGE SCALE GENOMIC DNA]</scope>
    <source>
        <strain evidence="3 4">Ellin345</strain>
    </source>
</reference>
<organism evidence="3 4">
    <name type="scientific">Koribacter versatilis (strain Ellin345)</name>
    <dbReference type="NCBI Taxonomy" id="204669"/>
    <lineage>
        <taxon>Bacteria</taxon>
        <taxon>Pseudomonadati</taxon>
        <taxon>Acidobacteriota</taxon>
        <taxon>Terriglobia</taxon>
        <taxon>Terriglobales</taxon>
        <taxon>Candidatus Korobacteraceae</taxon>
        <taxon>Candidatus Korobacter</taxon>
    </lineage>
</organism>
<dbReference type="HOGENOM" id="CLU_582383_0_0_0"/>
<dbReference type="EnsemblBacteria" id="ABF43093">
    <property type="protein sequence ID" value="ABF43093"/>
    <property type="gene ID" value="Acid345_4093"/>
</dbReference>
<dbReference type="Pfam" id="PF13517">
    <property type="entry name" value="FG-GAP_3"/>
    <property type="match status" value="3"/>
</dbReference>
<proteinExistence type="predicted"/>
<evidence type="ECO:0000256" key="2">
    <source>
        <dbReference type="SAM" id="SignalP"/>
    </source>
</evidence>
<feature type="chain" id="PRO_5004190761" evidence="2">
    <location>
        <begin position="25"/>
        <end position="494"/>
    </location>
</feature>
<accession>Q1IJ57</accession>
<dbReference type="EMBL" id="CP000360">
    <property type="protein sequence ID" value="ABF43093.1"/>
    <property type="molecule type" value="Genomic_DNA"/>
</dbReference>
<keyword evidence="1 2" id="KW-0732">Signal</keyword>
<evidence type="ECO:0000313" key="3">
    <source>
        <dbReference type="EMBL" id="ABF43093.1"/>
    </source>
</evidence>
<dbReference type="InterPro" id="IPR013783">
    <property type="entry name" value="Ig-like_fold"/>
</dbReference>
<sequence length="494" mass="51564">MRIITRLLTLVCSTALTVAAGAQAANSYNGTSPITYNYTTLTTSGAQGYSVASSDFNRDGNPDLVGGTENAVDVWLATGRGTYVNSPVSYALPFSPTHIETPDLNNDGWPDIVTAIANEAGVTDGETAVLLNNGNGTFRMGTTIPKVTGQPIWVSAGDLNNDGNIDLVVEERMFNNGVQTDQFIVYMGHGNGTFTKGQVLNMSKPTSPPVLADLNGDGKLDIVNAEGTKALIWPGKGDGTFGTPMSLLPPSGAAFNDVTTGDFNNDGILDLALVWSNVCGDACGGPNNNRLYIYKNNGKAQFTLVSGTNFGGCSAAYPVAADINGDGNIDINLVGPSHFCGFSEVAFGNGKGGFSALMSGPSGDVTSDMFYRDLNLDSRHDVALSDTIGGDVVSGLATNGYTNCAPPTAANPAAKICSPTGSSWPGTFTLRASGNSPSGIVRMEVWIDGVKKYQKWNDQLGKSFTLSAGQHRITVVAVDKYKGDGRTTAIVNVQ</sequence>
<name>Q1IJ57_KORVE</name>
<feature type="signal peptide" evidence="2">
    <location>
        <begin position="1"/>
        <end position="24"/>
    </location>
</feature>
<dbReference type="RefSeq" id="WP_011524892.1">
    <property type="nucleotide sequence ID" value="NC_008009.1"/>
</dbReference>
<dbReference type="InterPro" id="IPR013517">
    <property type="entry name" value="FG-GAP"/>
</dbReference>
<evidence type="ECO:0000313" key="4">
    <source>
        <dbReference type="Proteomes" id="UP000002432"/>
    </source>
</evidence>
<dbReference type="GO" id="GO:0007229">
    <property type="term" value="P:integrin-mediated signaling pathway"/>
    <property type="evidence" value="ECO:0007669"/>
    <property type="project" value="UniProtKB-KW"/>
</dbReference>
<dbReference type="OrthoDB" id="112218at2"/>
<evidence type="ECO:0000256" key="1">
    <source>
        <dbReference type="ARBA" id="ARBA00022729"/>
    </source>
</evidence>
<keyword evidence="3" id="KW-0401">Integrin</keyword>
<dbReference type="SUPFAM" id="SSF69318">
    <property type="entry name" value="Integrin alpha N-terminal domain"/>
    <property type="match status" value="1"/>
</dbReference>
<dbReference type="PANTHER" id="PTHR45460:SF2">
    <property type="entry name" value="ALPHA 1,3 GLUCANASE, GH71 FAMILY (EUROFUNG)"/>
    <property type="match status" value="1"/>
</dbReference>
<dbReference type="InterPro" id="IPR028994">
    <property type="entry name" value="Integrin_alpha_N"/>
</dbReference>
<dbReference type="STRING" id="204669.Acid345_4093"/>
<dbReference type="eggNOG" id="COG3391">
    <property type="taxonomic scope" value="Bacteria"/>
</dbReference>
<dbReference type="Gene3D" id="2.130.10.130">
    <property type="entry name" value="Integrin alpha, N-terminal"/>
    <property type="match status" value="2"/>
</dbReference>
<gene>
    <name evidence="3" type="ordered locus">Acid345_4093</name>
</gene>
<dbReference type="AlphaFoldDB" id="Q1IJ57"/>
<dbReference type="PANTHER" id="PTHR45460">
    <property type="entry name" value="SIMILAR TO CYSTEINE PROTEINASE"/>
    <property type="match status" value="1"/>
</dbReference>
<protein>
    <submittedName>
        <fullName evidence="3">Integrin-like protein</fullName>
    </submittedName>
</protein>
<dbReference type="Gene3D" id="2.60.40.10">
    <property type="entry name" value="Immunoglobulins"/>
    <property type="match status" value="1"/>
</dbReference>
<dbReference type="KEGG" id="aba:Acid345_4093"/>